<dbReference type="Gene3D" id="3.40.50.20">
    <property type="match status" value="1"/>
</dbReference>
<dbReference type="Pfam" id="PF17930">
    <property type="entry name" value="LpxI_N"/>
    <property type="match status" value="1"/>
</dbReference>
<dbReference type="EMBL" id="JBHRUV010000072">
    <property type="protein sequence ID" value="MFC3267032.1"/>
    <property type="molecule type" value="Genomic_DNA"/>
</dbReference>
<comment type="caution">
    <text evidence="3">The sequence shown here is derived from an EMBL/GenBank/DDBJ whole genome shotgun (WGS) entry which is preliminary data.</text>
</comment>
<dbReference type="InterPro" id="IPR041255">
    <property type="entry name" value="LpxI_N"/>
</dbReference>
<dbReference type="InterPro" id="IPR043167">
    <property type="entry name" value="LpxI_C_sf"/>
</dbReference>
<dbReference type="Proteomes" id="UP001595536">
    <property type="component" value="Unassembled WGS sequence"/>
</dbReference>
<dbReference type="Pfam" id="PF06230">
    <property type="entry name" value="LpxI_C"/>
    <property type="match status" value="1"/>
</dbReference>
<evidence type="ECO:0000313" key="4">
    <source>
        <dbReference type="Proteomes" id="UP001595536"/>
    </source>
</evidence>
<accession>A0ABV7LGG4</accession>
<dbReference type="InterPro" id="IPR010415">
    <property type="entry name" value="LpxI_C"/>
</dbReference>
<name>A0ABV7LGG4_9HYPH</name>
<dbReference type="PANTHER" id="PTHR39962">
    <property type="entry name" value="BLL4848 PROTEIN"/>
    <property type="match status" value="1"/>
</dbReference>
<evidence type="ECO:0000313" key="3">
    <source>
        <dbReference type="EMBL" id="MFC3267032.1"/>
    </source>
</evidence>
<feature type="domain" description="LpxI N-terminal" evidence="2">
    <location>
        <begin position="5"/>
        <end position="133"/>
    </location>
</feature>
<feature type="domain" description="LpxI C-terminal" evidence="1">
    <location>
        <begin position="146"/>
        <end position="270"/>
    </location>
</feature>
<sequence length="289" mass="30020">MDGPVAIVAGGGALPLELAAALHRRGRRARILALRGFASGPARRAADAAHAILDARGVLATLTAWRPAAVALVGHVHRPGPLALLGAYSAFRSRDLIARLAASGDDGLLRGVVGLLEEHGFRVAGVHELAPELLAGEGRLGRVLPVEMEAAARGAALLEALSPFDVGQAVAVSGARVCAVEGPEGTDAMIRRVRRLWGGGRLPRSERRPVLVKAAKRGQDLRIDIPVIGPRTIRNAAAAGFAGVALRAGQTLILDRARTIAEADRRGLFLFGYGPELAALAGGVTEEKP</sequence>
<reference evidence="4" key="1">
    <citation type="journal article" date="2019" name="Int. J. Syst. Evol. Microbiol.">
        <title>The Global Catalogue of Microorganisms (GCM) 10K type strain sequencing project: providing services to taxonomists for standard genome sequencing and annotation.</title>
        <authorList>
            <consortium name="The Broad Institute Genomics Platform"/>
            <consortium name="The Broad Institute Genome Sequencing Center for Infectious Disease"/>
            <person name="Wu L."/>
            <person name="Ma J."/>
        </authorList>
    </citation>
    <scope>NUCLEOTIDE SEQUENCE [LARGE SCALE GENOMIC DNA]</scope>
    <source>
        <strain evidence="4">CCM 7941</strain>
    </source>
</reference>
<gene>
    <name evidence="3" type="ORF">ACFOEX_11820</name>
</gene>
<dbReference type="RefSeq" id="WP_376830453.1">
    <property type="nucleotide sequence ID" value="NZ_JBHLWR010000006.1"/>
</dbReference>
<dbReference type="InterPro" id="IPR053174">
    <property type="entry name" value="LpxI"/>
</dbReference>
<protein>
    <submittedName>
        <fullName evidence="3">LpxI family protein</fullName>
    </submittedName>
</protein>
<proteinExistence type="predicted"/>
<organism evidence="3 4">
    <name type="scientific">Camelimonas abortus</name>
    <dbReference type="NCBI Taxonomy" id="1017184"/>
    <lineage>
        <taxon>Bacteria</taxon>
        <taxon>Pseudomonadati</taxon>
        <taxon>Pseudomonadota</taxon>
        <taxon>Alphaproteobacteria</taxon>
        <taxon>Hyphomicrobiales</taxon>
        <taxon>Chelatococcaceae</taxon>
        <taxon>Camelimonas</taxon>
    </lineage>
</organism>
<evidence type="ECO:0000259" key="1">
    <source>
        <dbReference type="Pfam" id="PF06230"/>
    </source>
</evidence>
<dbReference type="Gene3D" id="3.40.140.80">
    <property type="match status" value="1"/>
</dbReference>
<keyword evidence="4" id="KW-1185">Reference proteome</keyword>
<evidence type="ECO:0000259" key="2">
    <source>
        <dbReference type="Pfam" id="PF17930"/>
    </source>
</evidence>
<dbReference type="PANTHER" id="PTHR39962:SF1">
    <property type="entry name" value="LPXI FAMILY PROTEIN"/>
    <property type="match status" value="1"/>
</dbReference>